<keyword evidence="2" id="KW-1185">Reference proteome</keyword>
<dbReference type="SUPFAM" id="SSF52047">
    <property type="entry name" value="RNI-like"/>
    <property type="match status" value="1"/>
</dbReference>
<accession>A0ABQ8H1I2</accession>
<evidence type="ECO:0000313" key="2">
    <source>
        <dbReference type="Proteomes" id="UP000827721"/>
    </source>
</evidence>
<evidence type="ECO:0000313" key="1">
    <source>
        <dbReference type="EMBL" id="KAH7544075.1"/>
    </source>
</evidence>
<dbReference type="SUPFAM" id="SSF81383">
    <property type="entry name" value="F-box domain"/>
    <property type="match status" value="1"/>
</dbReference>
<gene>
    <name evidence="1" type="ORF">JRO89_XS15G0100700</name>
</gene>
<dbReference type="PANTHER" id="PTHR38926:SF2">
    <property type="entry name" value="F-BOX_LRR-REPEAT PROTEIN 21-RELATED"/>
    <property type="match status" value="1"/>
</dbReference>
<dbReference type="Gene3D" id="3.80.10.10">
    <property type="entry name" value="Ribonuclease Inhibitor"/>
    <property type="match status" value="1"/>
</dbReference>
<dbReference type="Proteomes" id="UP000827721">
    <property type="component" value="Unassembled WGS sequence"/>
</dbReference>
<proteinExistence type="predicted"/>
<name>A0ABQ8H1I2_9ROSI</name>
<dbReference type="InterPro" id="IPR036047">
    <property type="entry name" value="F-box-like_dom_sf"/>
</dbReference>
<dbReference type="EMBL" id="JAFEMO010000015">
    <property type="protein sequence ID" value="KAH7544075.1"/>
    <property type="molecule type" value="Genomic_DNA"/>
</dbReference>
<organism evidence="1 2">
    <name type="scientific">Xanthoceras sorbifolium</name>
    <dbReference type="NCBI Taxonomy" id="99658"/>
    <lineage>
        <taxon>Eukaryota</taxon>
        <taxon>Viridiplantae</taxon>
        <taxon>Streptophyta</taxon>
        <taxon>Embryophyta</taxon>
        <taxon>Tracheophyta</taxon>
        <taxon>Spermatophyta</taxon>
        <taxon>Magnoliopsida</taxon>
        <taxon>eudicotyledons</taxon>
        <taxon>Gunneridae</taxon>
        <taxon>Pentapetalae</taxon>
        <taxon>rosids</taxon>
        <taxon>malvids</taxon>
        <taxon>Sapindales</taxon>
        <taxon>Sapindaceae</taxon>
        <taxon>Xanthoceroideae</taxon>
        <taxon>Xanthoceras</taxon>
    </lineage>
</organism>
<comment type="caution">
    <text evidence="1">The sequence shown here is derived from an EMBL/GenBank/DDBJ whole genome shotgun (WGS) entry which is preliminary data.</text>
</comment>
<dbReference type="PANTHER" id="PTHR38926">
    <property type="entry name" value="F-BOX DOMAIN CONTAINING PROTEIN, EXPRESSED"/>
    <property type="match status" value="1"/>
</dbReference>
<reference evidence="1 2" key="1">
    <citation type="submission" date="2021-02" db="EMBL/GenBank/DDBJ databases">
        <title>Plant Genome Project.</title>
        <authorList>
            <person name="Zhang R.-G."/>
        </authorList>
    </citation>
    <scope>NUCLEOTIDE SEQUENCE [LARGE SCALE GENOMIC DNA]</scope>
    <source>
        <tissue evidence="1">Leaves</tissue>
    </source>
</reference>
<dbReference type="Gene3D" id="1.20.1280.50">
    <property type="match status" value="1"/>
</dbReference>
<sequence>MQITKKKQNPPWEDLDHGILSKIFSCLSPQDQLFGPPYVCRAWLSATLDTLFRDSKLDLRLIDSLEEKNQQSRFTHLVRIAIDRGRNWVSIHLPKKHSFGYFAIVYIAERTTSVTSVYWPTDFVSYLPVYISLLYWQKIRVFHARIDPKQGFVVLSQLADFCKNLEEISIHGKITEKEATCIIQGFPTLKVVDLSESNLSSEALGMFLSGRLSNLREFNILHCLVLDDEGKNVLEEDYSNYCYFKAWRKEILERASNLKCLKKFMHCLEKCCQQCLDNNVLRKNNDK</sequence>
<protein>
    <submittedName>
        <fullName evidence="1">Uncharacterized protein</fullName>
    </submittedName>
</protein>
<dbReference type="InterPro" id="IPR032675">
    <property type="entry name" value="LRR_dom_sf"/>
</dbReference>